<evidence type="ECO:0000313" key="3">
    <source>
        <dbReference type="Proteomes" id="UP000095463"/>
    </source>
</evidence>
<feature type="transmembrane region" description="Helical" evidence="1">
    <location>
        <begin position="52"/>
        <end position="70"/>
    </location>
</feature>
<accession>A0A1E5XJG9</accession>
<sequence length="171" mass="18931">MIDLRRNNGALTLYATHQQPPRAMWLAGSVVVSALLYFMLEQQIPDPTLRLVSAAICIAAPFVAAAVLYLRPHTTSIVTAFDPKARRIRSEQKHDRGKDVVLELGFDEVAELKVAEDHAERPRHDVLSLTLTDGRNIQLALKSRQYTEGGEGQDLSKVAAFIRSEMGLPEG</sequence>
<feature type="transmembrane region" description="Helical" evidence="1">
    <location>
        <begin position="23"/>
        <end position="40"/>
    </location>
</feature>
<keyword evidence="3" id="KW-1185">Reference proteome</keyword>
<dbReference type="EMBL" id="LAJE02000358">
    <property type="protein sequence ID" value="OEO28743.1"/>
    <property type="molecule type" value="Genomic_DNA"/>
</dbReference>
<protein>
    <submittedName>
        <fullName evidence="2">Uncharacterized protein</fullName>
    </submittedName>
</protein>
<dbReference type="Proteomes" id="UP000095463">
    <property type="component" value="Unassembled WGS sequence"/>
</dbReference>
<keyword evidence="1" id="KW-0472">Membrane</keyword>
<reference evidence="2 3" key="1">
    <citation type="journal article" date="2015" name="Genome Announc.">
        <title>Genome Assemblies of Three Soil-Associated Devosia species: D. insulae, D. limi, and D. soli.</title>
        <authorList>
            <person name="Hassan Y.I."/>
            <person name="Lepp D."/>
            <person name="Zhou T."/>
        </authorList>
    </citation>
    <scope>NUCLEOTIDE SEQUENCE [LARGE SCALE GENOMIC DNA]</scope>
    <source>
        <strain evidence="2 3">DS-56</strain>
    </source>
</reference>
<evidence type="ECO:0000256" key="1">
    <source>
        <dbReference type="SAM" id="Phobius"/>
    </source>
</evidence>
<dbReference type="AlphaFoldDB" id="A0A1E5XJG9"/>
<gene>
    <name evidence="2" type="ORF">VW23_003280</name>
</gene>
<keyword evidence="1" id="KW-0812">Transmembrane</keyword>
<dbReference type="OrthoDB" id="7947619at2"/>
<comment type="caution">
    <text evidence="2">The sequence shown here is derived from an EMBL/GenBank/DDBJ whole genome shotgun (WGS) entry which is preliminary data.</text>
</comment>
<evidence type="ECO:0000313" key="2">
    <source>
        <dbReference type="EMBL" id="OEO28743.1"/>
    </source>
</evidence>
<organism evidence="2 3">
    <name type="scientific">Devosia insulae DS-56</name>
    <dbReference type="NCBI Taxonomy" id="1116389"/>
    <lineage>
        <taxon>Bacteria</taxon>
        <taxon>Pseudomonadati</taxon>
        <taxon>Pseudomonadota</taxon>
        <taxon>Alphaproteobacteria</taxon>
        <taxon>Hyphomicrobiales</taxon>
        <taxon>Devosiaceae</taxon>
        <taxon>Devosia</taxon>
    </lineage>
</organism>
<keyword evidence="1" id="KW-1133">Transmembrane helix</keyword>
<dbReference type="RefSeq" id="WP_069911964.1">
    <property type="nucleotide sequence ID" value="NZ_LAJE02000358.1"/>
</dbReference>
<name>A0A1E5XJG9_9HYPH</name>
<proteinExistence type="predicted"/>